<evidence type="ECO:0000259" key="3">
    <source>
        <dbReference type="PROSITE" id="PS50158"/>
    </source>
</evidence>
<evidence type="ECO:0000313" key="4">
    <source>
        <dbReference type="EMBL" id="GAA0168163.1"/>
    </source>
</evidence>
<dbReference type="PANTHER" id="PTHR15503">
    <property type="entry name" value="LDOC1 RELATED"/>
    <property type="match status" value="1"/>
</dbReference>
<dbReference type="EMBL" id="BAABME010023498">
    <property type="protein sequence ID" value="GAA0168163.1"/>
    <property type="molecule type" value="Genomic_DNA"/>
</dbReference>
<feature type="region of interest" description="Disordered" evidence="2">
    <location>
        <begin position="1"/>
        <end position="27"/>
    </location>
</feature>
<sequence>MPPRVAPGRGRGRGRSQGPARPQVEPHYQANPRVHGVQGQFVAQQQNAAPQIPNIKFDQFIKQKPPEFDVSFEVSVVNNFRFKLEKIFARIGCTDEEMKYFPDSLRDKNEQEFLTLTQGDMSVLDYETKFDELSQFASAIVDDNAKKAKRFLKGLRGEIRIPIASERVTTYADIVDRALNVENEVEAEKPKAPEKKRSADLQPLQYVGKQVKRENFESNSFRRQNEWCDLCKRPHSRENCPRKNATKYGMRGHLAISCQSGSRGRVLKCARCGKSHDQNKCPWVTGSCFECGQQGHRAAVCKRKETHGMSRVTNAPTKGPFSISQGKQDHQKPKTQGMFYATNRRDVQASNDVVTGILPVSLGLACVLFDPGATHSFMLLHS</sequence>
<dbReference type="GO" id="GO:0008270">
    <property type="term" value="F:zinc ion binding"/>
    <property type="evidence" value="ECO:0007669"/>
    <property type="project" value="UniProtKB-KW"/>
</dbReference>
<evidence type="ECO:0000313" key="5">
    <source>
        <dbReference type="Proteomes" id="UP001454036"/>
    </source>
</evidence>
<dbReference type="PANTHER" id="PTHR15503:SF45">
    <property type="entry name" value="RNA-DIRECTED DNA POLYMERASE HOMOLOG"/>
    <property type="match status" value="1"/>
</dbReference>
<proteinExistence type="predicted"/>
<gene>
    <name evidence="4" type="ORF">LIER_40508</name>
</gene>
<feature type="domain" description="CCHC-type" evidence="3">
    <location>
        <begin position="288"/>
        <end position="303"/>
    </location>
</feature>
<dbReference type="Pfam" id="PF03732">
    <property type="entry name" value="Retrotrans_gag"/>
    <property type="match status" value="1"/>
</dbReference>
<feature type="compositionally biased region" description="Polar residues" evidence="2">
    <location>
        <begin position="311"/>
        <end position="326"/>
    </location>
</feature>
<keyword evidence="1" id="KW-0479">Metal-binding</keyword>
<protein>
    <recommendedName>
        <fullName evidence="3">CCHC-type domain-containing protein</fullName>
    </recommendedName>
</protein>
<reference evidence="4 5" key="1">
    <citation type="submission" date="2024-01" db="EMBL/GenBank/DDBJ databases">
        <title>The complete chloroplast genome sequence of Lithospermum erythrorhizon: insights into the phylogenetic relationship among Boraginaceae species and the maternal lineages of purple gromwells.</title>
        <authorList>
            <person name="Okada T."/>
            <person name="Watanabe K."/>
        </authorList>
    </citation>
    <scope>NUCLEOTIDE SEQUENCE [LARGE SCALE GENOMIC DNA]</scope>
</reference>
<dbReference type="InterPro" id="IPR001878">
    <property type="entry name" value="Znf_CCHC"/>
</dbReference>
<dbReference type="Proteomes" id="UP001454036">
    <property type="component" value="Unassembled WGS sequence"/>
</dbReference>
<name>A0AAV3QYN8_LITER</name>
<dbReference type="InterPro" id="IPR032567">
    <property type="entry name" value="RTL1-rel"/>
</dbReference>
<accession>A0AAV3QYN8</accession>
<keyword evidence="1" id="KW-0863">Zinc-finger</keyword>
<dbReference type="GO" id="GO:0003676">
    <property type="term" value="F:nucleic acid binding"/>
    <property type="evidence" value="ECO:0007669"/>
    <property type="project" value="InterPro"/>
</dbReference>
<dbReference type="PROSITE" id="PS50158">
    <property type="entry name" value="ZF_CCHC"/>
    <property type="match status" value="1"/>
</dbReference>
<keyword evidence="1" id="KW-0862">Zinc</keyword>
<organism evidence="4 5">
    <name type="scientific">Lithospermum erythrorhizon</name>
    <name type="common">Purple gromwell</name>
    <name type="synonym">Lithospermum officinale var. erythrorhizon</name>
    <dbReference type="NCBI Taxonomy" id="34254"/>
    <lineage>
        <taxon>Eukaryota</taxon>
        <taxon>Viridiplantae</taxon>
        <taxon>Streptophyta</taxon>
        <taxon>Embryophyta</taxon>
        <taxon>Tracheophyta</taxon>
        <taxon>Spermatophyta</taxon>
        <taxon>Magnoliopsida</taxon>
        <taxon>eudicotyledons</taxon>
        <taxon>Gunneridae</taxon>
        <taxon>Pentapetalae</taxon>
        <taxon>asterids</taxon>
        <taxon>lamiids</taxon>
        <taxon>Boraginales</taxon>
        <taxon>Boraginaceae</taxon>
        <taxon>Boraginoideae</taxon>
        <taxon>Lithospermeae</taxon>
        <taxon>Lithospermum</taxon>
    </lineage>
</organism>
<evidence type="ECO:0000256" key="2">
    <source>
        <dbReference type="SAM" id="MobiDB-lite"/>
    </source>
</evidence>
<dbReference type="AlphaFoldDB" id="A0AAV3QYN8"/>
<feature type="region of interest" description="Disordered" evidence="2">
    <location>
        <begin position="310"/>
        <end position="333"/>
    </location>
</feature>
<dbReference type="Pfam" id="PF08284">
    <property type="entry name" value="RVP_2"/>
    <property type="match status" value="1"/>
</dbReference>
<evidence type="ECO:0000256" key="1">
    <source>
        <dbReference type="PROSITE-ProRule" id="PRU00047"/>
    </source>
</evidence>
<comment type="caution">
    <text evidence="4">The sequence shown here is derived from an EMBL/GenBank/DDBJ whole genome shotgun (WGS) entry which is preliminary data.</text>
</comment>
<keyword evidence="5" id="KW-1185">Reference proteome</keyword>
<dbReference type="InterPro" id="IPR005162">
    <property type="entry name" value="Retrotrans_gag_dom"/>
</dbReference>